<keyword evidence="2" id="KW-0812">Transmembrane</keyword>
<accession>A0A1K1M2S3</accession>
<name>A0A1K1M2S3_9FLAO</name>
<dbReference type="STRING" id="1150368.SAMN02927921_00338"/>
<feature type="region of interest" description="Disordered" evidence="1">
    <location>
        <begin position="62"/>
        <end position="83"/>
    </location>
</feature>
<feature type="transmembrane region" description="Helical" evidence="2">
    <location>
        <begin position="12"/>
        <end position="30"/>
    </location>
</feature>
<dbReference type="AlphaFoldDB" id="A0A1K1M2S3"/>
<evidence type="ECO:0000313" key="3">
    <source>
        <dbReference type="EMBL" id="SFW17451.1"/>
    </source>
</evidence>
<dbReference type="Proteomes" id="UP000182248">
    <property type="component" value="Unassembled WGS sequence"/>
</dbReference>
<evidence type="ECO:0008006" key="5">
    <source>
        <dbReference type="Google" id="ProtNLM"/>
    </source>
</evidence>
<protein>
    <recommendedName>
        <fullName evidence="5">NADH-quinone oxidoreductase subunit E</fullName>
    </recommendedName>
</protein>
<dbReference type="EMBL" id="FPJE01000002">
    <property type="protein sequence ID" value="SFW17451.1"/>
    <property type="molecule type" value="Genomic_DNA"/>
</dbReference>
<evidence type="ECO:0000256" key="1">
    <source>
        <dbReference type="SAM" id="MobiDB-lite"/>
    </source>
</evidence>
<dbReference type="Gene3D" id="1.10.150.20">
    <property type="entry name" value="5' to 3' exonuclease, C-terminal subdomain"/>
    <property type="match status" value="1"/>
</dbReference>
<proteinExistence type="predicted"/>
<evidence type="ECO:0000313" key="4">
    <source>
        <dbReference type="Proteomes" id="UP000182248"/>
    </source>
</evidence>
<dbReference type="RefSeq" id="WP_083564729.1">
    <property type="nucleotide sequence ID" value="NZ_FPJE01000002.1"/>
</dbReference>
<dbReference type="OrthoDB" id="9807941at2"/>
<organism evidence="3 4">
    <name type="scientific">Sinomicrobium oceani</name>
    <dbReference type="NCBI Taxonomy" id="1150368"/>
    <lineage>
        <taxon>Bacteria</taxon>
        <taxon>Pseudomonadati</taxon>
        <taxon>Bacteroidota</taxon>
        <taxon>Flavobacteriia</taxon>
        <taxon>Flavobacteriales</taxon>
        <taxon>Flavobacteriaceae</taxon>
        <taxon>Sinomicrobium</taxon>
    </lineage>
</organism>
<keyword evidence="2" id="KW-1133">Transmembrane helix</keyword>
<reference evidence="3 4" key="1">
    <citation type="submission" date="2016-11" db="EMBL/GenBank/DDBJ databases">
        <authorList>
            <person name="Jaros S."/>
            <person name="Januszkiewicz K."/>
            <person name="Wedrychowicz H."/>
        </authorList>
    </citation>
    <scope>NUCLEOTIDE SEQUENCE [LARGE SCALE GENOMIC DNA]</scope>
    <source>
        <strain evidence="3 4">CGMCC 1.12145</strain>
    </source>
</reference>
<keyword evidence="4" id="KW-1185">Reference proteome</keyword>
<gene>
    <name evidence="3" type="ORF">SAMN02927921_00338</name>
</gene>
<evidence type="ECO:0000256" key="2">
    <source>
        <dbReference type="SAM" id="Phobius"/>
    </source>
</evidence>
<sequence>MDQLTPVAAIEYVWLFIMCFGCFLVGYFFAKNHSTKVYGKRLDECLSEKLALRESLNKHAQSTFGHQNPSIKARKTRNRKGELHHPKDSLLDFERIGIAEESEKDDLKMINGVGPFIEEKLNSIGIYTFEQISRFREEDMNQVTELIQFFPGRIKRDDWKGQASALKKKKNSPE</sequence>
<keyword evidence="2" id="KW-0472">Membrane</keyword>